<dbReference type="NCBIfam" id="TIGR01725">
    <property type="entry name" value="phge_HK97_gp10"/>
    <property type="match status" value="1"/>
</dbReference>
<organism evidence="2 3">
    <name type="scientific">Tropicimonas isoalkanivorans</name>
    <dbReference type="NCBI Taxonomy" id="441112"/>
    <lineage>
        <taxon>Bacteria</taxon>
        <taxon>Pseudomonadati</taxon>
        <taxon>Pseudomonadota</taxon>
        <taxon>Alphaproteobacteria</taxon>
        <taxon>Rhodobacterales</taxon>
        <taxon>Roseobacteraceae</taxon>
        <taxon>Tropicimonas</taxon>
    </lineage>
</organism>
<name>A0A1I1EBB2_9RHOB</name>
<reference evidence="2 3" key="1">
    <citation type="submission" date="2016-10" db="EMBL/GenBank/DDBJ databases">
        <authorList>
            <person name="de Groot N.N."/>
        </authorList>
    </citation>
    <scope>NUCLEOTIDE SEQUENCE [LARGE SCALE GENOMIC DNA]</scope>
    <source>
        <strain evidence="2 3">DSM 19548</strain>
    </source>
</reference>
<keyword evidence="3" id="KW-1185">Reference proteome</keyword>
<proteinExistence type="predicted"/>
<dbReference type="Pfam" id="PF04883">
    <property type="entry name" value="HK97-gp10_like"/>
    <property type="match status" value="1"/>
</dbReference>
<dbReference type="Proteomes" id="UP000198728">
    <property type="component" value="Unassembled WGS sequence"/>
</dbReference>
<feature type="region of interest" description="Disordered" evidence="1">
    <location>
        <begin position="49"/>
        <end position="72"/>
    </location>
</feature>
<dbReference type="STRING" id="441112.SAMN04488094_101646"/>
<dbReference type="EMBL" id="FOLG01000001">
    <property type="protein sequence ID" value="SFB82300.1"/>
    <property type="molecule type" value="Genomic_DNA"/>
</dbReference>
<evidence type="ECO:0000313" key="2">
    <source>
        <dbReference type="EMBL" id="SFB82300.1"/>
    </source>
</evidence>
<dbReference type="OrthoDB" id="8480914at2"/>
<dbReference type="InterPro" id="IPR010064">
    <property type="entry name" value="HK97-gp10_tail"/>
</dbReference>
<dbReference type="AlphaFoldDB" id="A0A1I1EBB2"/>
<evidence type="ECO:0000313" key="3">
    <source>
        <dbReference type="Proteomes" id="UP000198728"/>
    </source>
</evidence>
<protein>
    <submittedName>
        <fullName evidence="2">Phage protein, HK97 gp10 family</fullName>
    </submittedName>
</protein>
<dbReference type="RefSeq" id="WP_093359197.1">
    <property type="nucleotide sequence ID" value="NZ_FOLG01000001.1"/>
</dbReference>
<accession>A0A1I1EBB2</accession>
<evidence type="ECO:0000256" key="1">
    <source>
        <dbReference type="SAM" id="MobiDB-lite"/>
    </source>
</evidence>
<gene>
    <name evidence="2" type="ORF">SAMN04488094_101646</name>
</gene>
<sequence>MGDGGLSKFQKRMNAIPKEVREAVKPALMKSAEETAAAMRTLAPVDSGDLRDSIAVTGPGQATPPYSQPGGSYTVPENAVSITAGNTDVRYAHLAEYGTKDTAAQAYFWPGFRLHRKRSLNRIKRAISKAVREAGK</sequence>